<sequence length="179" mass="20503">MGVKSGKFVVSEFQPILNFAAIKGHKLNEHLSDEQKAEMKAYTSLVDNCLHNAELWVSWYDKKVAAKVRISFSHLNYKATVWLPVCLATERYPPKTEAERKPVLVEAQRLDEQDILGVLQFSLHRPTELDALVFGHLYTLLSTQLPRVELAEIIYSFPNLSHFCTRIDNMFIKESAHTS</sequence>
<dbReference type="EMBL" id="JAODUP010000662">
    <property type="protein sequence ID" value="KAK2145694.1"/>
    <property type="molecule type" value="Genomic_DNA"/>
</dbReference>
<dbReference type="InterPro" id="IPR033468">
    <property type="entry name" value="Metaxin_GST"/>
</dbReference>
<name>A0AAD9J349_9ANNE</name>
<protein>
    <submittedName>
        <fullName evidence="3">Uncharacterized protein</fullName>
    </submittedName>
</protein>
<keyword evidence="4" id="KW-1185">Reference proteome</keyword>
<dbReference type="GO" id="GO:0001401">
    <property type="term" value="C:SAM complex"/>
    <property type="evidence" value="ECO:0007669"/>
    <property type="project" value="TreeGrafter"/>
</dbReference>
<dbReference type="InterPro" id="IPR012336">
    <property type="entry name" value="Thioredoxin-like_fold"/>
</dbReference>
<dbReference type="InterPro" id="IPR050931">
    <property type="entry name" value="Mito_Protein_Transport_Metaxin"/>
</dbReference>
<proteinExistence type="predicted"/>
<gene>
    <name evidence="3" type="ORF">LSH36_662g01049</name>
</gene>
<evidence type="ECO:0000313" key="4">
    <source>
        <dbReference type="Proteomes" id="UP001208570"/>
    </source>
</evidence>
<dbReference type="Proteomes" id="UP001208570">
    <property type="component" value="Unassembled WGS sequence"/>
</dbReference>
<dbReference type="Pfam" id="PF17172">
    <property type="entry name" value="GST_N_4"/>
    <property type="match status" value="1"/>
</dbReference>
<organism evidence="3 4">
    <name type="scientific">Paralvinella palmiformis</name>
    <dbReference type="NCBI Taxonomy" id="53620"/>
    <lineage>
        <taxon>Eukaryota</taxon>
        <taxon>Metazoa</taxon>
        <taxon>Spiralia</taxon>
        <taxon>Lophotrochozoa</taxon>
        <taxon>Annelida</taxon>
        <taxon>Polychaeta</taxon>
        <taxon>Sedentaria</taxon>
        <taxon>Canalipalpata</taxon>
        <taxon>Terebellida</taxon>
        <taxon>Terebelliformia</taxon>
        <taxon>Alvinellidae</taxon>
        <taxon>Paralvinella</taxon>
    </lineage>
</organism>
<comment type="caution">
    <text evidence="3">The sequence shown here is derived from an EMBL/GenBank/DDBJ whole genome shotgun (WGS) entry which is preliminary data.</text>
</comment>
<reference evidence="3" key="1">
    <citation type="journal article" date="2023" name="Mol. Biol. Evol.">
        <title>Third-Generation Sequencing Reveals the Adaptive Role of the Epigenome in Three Deep-Sea Polychaetes.</title>
        <authorList>
            <person name="Perez M."/>
            <person name="Aroh O."/>
            <person name="Sun Y."/>
            <person name="Lan Y."/>
            <person name="Juniper S.K."/>
            <person name="Young C.R."/>
            <person name="Angers B."/>
            <person name="Qian P.Y."/>
        </authorList>
    </citation>
    <scope>NUCLEOTIDE SEQUENCE</scope>
    <source>
        <strain evidence="3">P08H-3</strain>
    </source>
</reference>
<dbReference type="Pfam" id="PF17171">
    <property type="entry name" value="GST_C_6"/>
    <property type="match status" value="1"/>
</dbReference>
<dbReference type="AlphaFoldDB" id="A0AAD9J349"/>
<feature type="domain" description="Metaxin glutathione S-transferase" evidence="1">
    <location>
        <begin position="121"/>
        <end position="167"/>
    </location>
</feature>
<dbReference type="PANTHER" id="PTHR12289">
    <property type="entry name" value="METAXIN RELATED"/>
    <property type="match status" value="1"/>
</dbReference>
<feature type="domain" description="Thioredoxin-like fold" evidence="2">
    <location>
        <begin position="6"/>
        <end position="63"/>
    </location>
</feature>
<evidence type="ECO:0000313" key="3">
    <source>
        <dbReference type="EMBL" id="KAK2145694.1"/>
    </source>
</evidence>
<dbReference type="GO" id="GO:0007005">
    <property type="term" value="P:mitochondrion organization"/>
    <property type="evidence" value="ECO:0007669"/>
    <property type="project" value="TreeGrafter"/>
</dbReference>
<accession>A0AAD9J349</accession>
<evidence type="ECO:0000259" key="2">
    <source>
        <dbReference type="Pfam" id="PF17172"/>
    </source>
</evidence>
<dbReference type="PANTHER" id="PTHR12289:SF38">
    <property type="entry name" value="METAXIN-2"/>
    <property type="match status" value="1"/>
</dbReference>
<evidence type="ECO:0000259" key="1">
    <source>
        <dbReference type="Pfam" id="PF17171"/>
    </source>
</evidence>